<protein>
    <recommendedName>
        <fullName evidence="3">Serine kinase</fullName>
    </recommendedName>
</protein>
<sequence length="304" mass="33692">MHYYKAFGLNIRSEIPLSELLTGDANASVDLHIKIGGVVLPTLTKTQIYRRAARASFGQSEDNLYLFWENIAAFQARNGNILIVDTFSDDANLLSLFTISEALGLILFQRGLFLLHSSSVMVGDEAWCFMGAPGTGKSTTAAAFIKAGCQLLSDDLTAIKIEENGKVNVIPAYPQLKIWNKTVEGLHYEMADLSPVSEGVNKFAYQPKSTFPDQPVALGKLFFLHKAKNRAATEHLSITELPGELIKHFPLPVELLTGDYLKRHFMQTIVCAKVAETLKKRRPEGFGNLEKWVEESLALSTDEK</sequence>
<gene>
    <name evidence="1" type="ORF">DYBT9623_02224</name>
</gene>
<dbReference type="Proteomes" id="UP000679725">
    <property type="component" value="Unassembled WGS sequence"/>
</dbReference>
<keyword evidence="2" id="KW-1185">Reference proteome</keyword>
<evidence type="ECO:0008006" key="3">
    <source>
        <dbReference type="Google" id="ProtNLM"/>
    </source>
</evidence>
<dbReference type="EMBL" id="CAJRAU010000003">
    <property type="protein sequence ID" value="CAG5069488.1"/>
    <property type="molecule type" value="Genomic_DNA"/>
</dbReference>
<dbReference type="InterPro" id="IPR027417">
    <property type="entry name" value="P-loop_NTPase"/>
</dbReference>
<dbReference type="SUPFAM" id="SSF53795">
    <property type="entry name" value="PEP carboxykinase-like"/>
    <property type="match status" value="1"/>
</dbReference>
<organism evidence="1 2">
    <name type="scientific">Dyadobacter linearis</name>
    <dbReference type="NCBI Taxonomy" id="2823330"/>
    <lineage>
        <taxon>Bacteria</taxon>
        <taxon>Pseudomonadati</taxon>
        <taxon>Bacteroidota</taxon>
        <taxon>Cytophagia</taxon>
        <taxon>Cytophagales</taxon>
        <taxon>Spirosomataceae</taxon>
        <taxon>Dyadobacter</taxon>
    </lineage>
</organism>
<name>A0ABN7R8M3_9BACT</name>
<evidence type="ECO:0000313" key="1">
    <source>
        <dbReference type="EMBL" id="CAG5069488.1"/>
    </source>
</evidence>
<reference evidence="1 2" key="1">
    <citation type="submission" date="2021-04" db="EMBL/GenBank/DDBJ databases">
        <authorList>
            <person name="Rodrigo-Torres L."/>
            <person name="Arahal R. D."/>
            <person name="Lucena T."/>
        </authorList>
    </citation>
    <scope>NUCLEOTIDE SEQUENCE [LARGE SCALE GENOMIC DNA]</scope>
    <source>
        <strain evidence="1 2">CECT 9623</strain>
    </source>
</reference>
<proteinExistence type="predicted"/>
<dbReference type="Gene3D" id="3.40.50.300">
    <property type="entry name" value="P-loop containing nucleotide triphosphate hydrolases"/>
    <property type="match status" value="1"/>
</dbReference>
<accession>A0ABN7R8M3</accession>
<comment type="caution">
    <text evidence="1">The sequence shown here is derived from an EMBL/GenBank/DDBJ whole genome shotgun (WGS) entry which is preliminary data.</text>
</comment>
<dbReference type="RefSeq" id="WP_215233603.1">
    <property type="nucleotide sequence ID" value="NZ_CAJRAU010000003.1"/>
</dbReference>
<evidence type="ECO:0000313" key="2">
    <source>
        <dbReference type="Proteomes" id="UP000679725"/>
    </source>
</evidence>